<feature type="domain" description="B30.2/SPRY" evidence="9">
    <location>
        <begin position="275"/>
        <end position="471"/>
    </location>
</feature>
<dbReference type="OMA" id="ICCDLFQ"/>
<keyword evidence="7" id="KW-0175">Coiled coil</keyword>
<dbReference type="PROSITE" id="PS50188">
    <property type="entry name" value="B302_SPRY"/>
    <property type="match status" value="1"/>
</dbReference>
<evidence type="ECO:0000313" key="11">
    <source>
        <dbReference type="Proteomes" id="UP000694392"/>
    </source>
</evidence>
<dbReference type="InterPro" id="IPR003879">
    <property type="entry name" value="Butyrophylin_SPRY"/>
</dbReference>
<sequence length="471" mass="54757">MALPLLEEEGVTQRGWSEAESEIWGLEVLFVTPRGREEAVSVRRMACRSQEQSLREELTCAICCDLFQDPVMLECMHHFCRECIQGYWSRCPRVVSCPQCRREFPNQAFRPHYLVSGVVEKVRQCSSEECRRKMHKQFEDALLSQQREMENFVRMKHVAEQNICSLTKISTELHSKIQAEFGRLHQILEQEERAVLIELAKEEEQLVVRLQGDIMQLEQGIFEMKKGMEHTQQSLSKMADSLLLEVESMAVRPAVHVEVSPTLNLEHLRDRYDGPLQYIFWRRMLRSVHPAPASLTFDPESAHPNLILSKDLTAVTESSRPRPVHQSSRRFQQCVNVLASETFRSGRHYWEVWVGNKTKWDLGVAAESVDRAAKIKLCPENGYWTLRLRNRTDYWAVATPWVCLTPQTPLRKVGVLLNCEEQRVAFYNAENMFHLFTFHQATAHSFCPFFSTCFSDDKQNEEPLRICHLAL</sequence>
<dbReference type="CDD" id="cd12905">
    <property type="entry name" value="SPRY_PRY_A33L"/>
    <property type="match status" value="1"/>
</dbReference>
<comment type="similarity">
    <text evidence="1">Belongs to the ohanin/vespryn family.</text>
</comment>
<comment type="function">
    <text evidence="5">Neurotoxin that produces dose-dependent hypolocomotion and hyperalgesia in mice. May directly act on the central nervous system, as it is 6500-fold more potent when administered intracerebroventricularly than intraperitoneal.</text>
</comment>
<dbReference type="Ensembl" id="ENSSPUT00000017015.1">
    <property type="protein sequence ID" value="ENSSPUP00000015961.1"/>
    <property type="gene ID" value="ENSSPUG00000012335.1"/>
</dbReference>
<dbReference type="PRINTS" id="PR01407">
    <property type="entry name" value="BUTYPHLNCDUF"/>
</dbReference>
<evidence type="ECO:0000256" key="7">
    <source>
        <dbReference type="SAM" id="Coils"/>
    </source>
</evidence>
<dbReference type="InterPro" id="IPR043136">
    <property type="entry name" value="B30.2/SPRY_sf"/>
</dbReference>
<dbReference type="Pfam" id="PF00622">
    <property type="entry name" value="SPRY"/>
    <property type="match status" value="1"/>
</dbReference>
<dbReference type="SMART" id="SM00184">
    <property type="entry name" value="RING"/>
    <property type="match status" value="1"/>
</dbReference>
<dbReference type="Pfam" id="PF13445">
    <property type="entry name" value="zf-RING_UBOX"/>
    <property type="match status" value="1"/>
</dbReference>
<dbReference type="InterPro" id="IPR013320">
    <property type="entry name" value="ConA-like_dom_sf"/>
</dbReference>
<dbReference type="Gene3D" id="2.60.120.920">
    <property type="match status" value="1"/>
</dbReference>
<dbReference type="InterPro" id="IPR050143">
    <property type="entry name" value="TRIM/RBCC"/>
</dbReference>
<evidence type="ECO:0000256" key="4">
    <source>
        <dbReference type="ARBA" id="ARBA00022833"/>
    </source>
</evidence>
<dbReference type="PROSITE" id="PS50089">
    <property type="entry name" value="ZF_RING_2"/>
    <property type="match status" value="1"/>
</dbReference>
<evidence type="ECO:0000259" key="9">
    <source>
        <dbReference type="PROSITE" id="PS50188"/>
    </source>
</evidence>
<reference evidence="10" key="1">
    <citation type="submission" date="2025-08" db="UniProtKB">
        <authorList>
            <consortium name="Ensembl"/>
        </authorList>
    </citation>
    <scope>IDENTIFICATION</scope>
</reference>
<dbReference type="InterPro" id="IPR013083">
    <property type="entry name" value="Znf_RING/FYVE/PHD"/>
</dbReference>
<accession>A0A8D0GYU1</accession>
<keyword evidence="4" id="KW-0862">Zinc</keyword>
<dbReference type="GO" id="GO:0008270">
    <property type="term" value="F:zinc ion binding"/>
    <property type="evidence" value="ECO:0007669"/>
    <property type="project" value="UniProtKB-KW"/>
</dbReference>
<dbReference type="InterPro" id="IPR027370">
    <property type="entry name" value="Znf-RING_euk"/>
</dbReference>
<dbReference type="AlphaFoldDB" id="A0A8D0GYU1"/>
<feature type="domain" description="RING-type" evidence="8">
    <location>
        <begin position="60"/>
        <end position="101"/>
    </location>
</feature>
<dbReference type="SMART" id="SM00589">
    <property type="entry name" value="PRY"/>
    <property type="match status" value="1"/>
</dbReference>
<evidence type="ECO:0000256" key="1">
    <source>
        <dbReference type="ARBA" id="ARBA00009651"/>
    </source>
</evidence>
<evidence type="ECO:0000313" key="10">
    <source>
        <dbReference type="Ensembl" id="ENSSPUP00000015961.1"/>
    </source>
</evidence>
<dbReference type="GO" id="GO:0005737">
    <property type="term" value="C:cytoplasm"/>
    <property type="evidence" value="ECO:0007669"/>
    <property type="project" value="UniProtKB-SubCell"/>
</dbReference>
<keyword evidence="2" id="KW-0479">Metal-binding</keyword>
<dbReference type="InterPro" id="IPR003877">
    <property type="entry name" value="SPRY_dom"/>
</dbReference>
<name>A0A8D0GYU1_SPHPU</name>
<dbReference type="GeneTree" id="ENSGT00940000158537"/>
<reference evidence="10" key="2">
    <citation type="submission" date="2025-09" db="UniProtKB">
        <authorList>
            <consortium name="Ensembl"/>
        </authorList>
    </citation>
    <scope>IDENTIFICATION</scope>
</reference>
<evidence type="ECO:0008006" key="12">
    <source>
        <dbReference type="Google" id="ProtNLM"/>
    </source>
</evidence>
<evidence type="ECO:0000256" key="5">
    <source>
        <dbReference type="ARBA" id="ARBA00034460"/>
    </source>
</evidence>
<evidence type="ECO:0000259" key="8">
    <source>
        <dbReference type="PROSITE" id="PS50089"/>
    </source>
</evidence>
<dbReference type="SMART" id="SM00449">
    <property type="entry name" value="SPRY"/>
    <property type="match status" value="1"/>
</dbReference>
<evidence type="ECO:0000256" key="3">
    <source>
        <dbReference type="ARBA" id="ARBA00022771"/>
    </source>
</evidence>
<evidence type="ECO:0000256" key="6">
    <source>
        <dbReference type="PROSITE-ProRule" id="PRU00175"/>
    </source>
</evidence>
<dbReference type="Pfam" id="PF13765">
    <property type="entry name" value="PRY"/>
    <property type="match status" value="1"/>
</dbReference>
<organism evidence="10 11">
    <name type="scientific">Sphenodon punctatus</name>
    <name type="common">Tuatara</name>
    <name type="synonym">Hatteria punctata</name>
    <dbReference type="NCBI Taxonomy" id="8508"/>
    <lineage>
        <taxon>Eukaryota</taxon>
        <taxon>Metazoa</taxon>
        <taxon>Chordata</taxon>
        <taxon>Craniata</taxon>
        <taxon>Vertebrata</taxon>
        <taxon>Euteleostomi</taxon>
        <taxon>Lepidosauria</taxon>
        <taxon>Sphenodontia</taxon>
        <taxon>Sphenodontidae</taxon>
        <taxon>Sphenodon</taxon>
    </lineage>
</organism>
<dbReference type="SUPFAM" id="SSF57850">
    <property type="entry name" value="RING/U-box"/>
    <property type="match status" value="1"/>
</dbReference>
<dbReference type="PANTHER" id="PTHR24103">
    <property type="entry name" value="E3 UBIQUITIN-PROTEIN LIGASE TRIM"/>
    <property type="match status" value="1"/>
</dbReference>
<dbReference type="InterPro" id="IPR006574">
    <property type="entry name" value="PRY"/>
</dbReference>
<proteinExistence type="inferred from homology"/>
<dbReference type="InterPro" id="IPR001870">
    <property type="entry name" value="B30.2/SPRY"/>
</dbReference>
<dbReference type="PROSITE" id="PS00518">
    <property type="entry name" value="ZF_RING_1"/>
    <property type="match status" value="1"/>
</dbReference>
<protein>
    <recommendedName>
        <fullName evidence="12">Zinc-binding protein A33-like</fullName>
    </recommendedName>
</protein>
<feature type="coiled-coil region" evidence="7">
    <location>
        <begin position="185"/>
        <end position="220"/>
    </location>
</feature>
<dbReference type="Gene3D" id="3.30.40.10">
    <property type="entry name" value="Zinc/RING finger domain, C3HC4 (zinc finger)"/>
    <property type="match status" value="1"/>
</dbReference>
<dbReference type="FunFam" id="2.60.120.920:FF:000004">
    <property type="entry name" value="Butyrophilin subfamily 1 member A1"/>
    <property type="match status" value="1"/>
</dbReference>
<dbReference type="InterPro" id="IPR017907">
    <property type="entry name" value="Znf_RING_CS"/>
</dbReference>
<dbReference type="Proteomes" id="UP000694392">
    <property type="component" value="Unplaced"/>
</dbReference>
<keyword evidence="3 6" id="KW-0863">Zinc-finger</keyword>
<dbReference type="SUPFAM" id="SSF49899">
    <property type="entry name" value="Concanavalin A-like lectins/glucanases"/>
    <property type="match status" value="1"/>
</dbReference>
<dbReference type="InterPro" id="IPR001841">
    <property type="entry name" value="Znf_RING"/>
</dbReference>
<evidence type="ECO:0000256" key="2">
    <source>
        <dbReference type="ARBA" id="ARBA00022723"/>
    </source>
</evidence>
<keyword evidence="11" id="KW-1185">Reference proteome</keyword>